<evidence type="ECO:0000313" key="3">
    <source>
        <dbReference type="Proteomes" id="UP000092695"/>
    </source>
</evidence>
<keyword evidence="1" id="KW-1133">Transmembrane helix</keyword>
<evidence type="ECO:0000256" key="1">
    <source>
        <dbReference type="SAM" id="Phobius"/>
    </source>
</evidence>
<protein>
    <recommendedName>
        <fullName evidence="4">Regulatory signaling modulator protein AmpE</fullName>
    </recommendedName>
</protein>
<dbReference type="STRING" id="1548547.BA177_03290"/>
<gene>
    <name evidence="2" type="ORF">BA177_03290</name>
</gene>
<feature type="transmembrane region" description="Helical" evidence="1">
    <location>
        <begin position="73"/>
        <end position="91"/>
    </location>
</feature>
<dbReference type="UniPathway" id="UPA00148"/>
<dbReference type="OrthoDB" id="9811967at2"/>
<dbReference type="InterPro" id="IPR052966">
    <property type="entry name" value="Beta-lactamase_Reg"/>
</dbReference>
<dbReference type="EMBL" id="CP016268">
    <property type="protein sequence ID" value="ANO50369.1"/>
    <property type="molecule type" value="Genomic_DNA"/>
</dbReference>
<proteinExistence type="predicted"/>
<dbReference type="Proteomes" id="UP000092695">
    <property type="component" value="Chromosome"/>
</dbReference>
<feature type="transmembrane region" description="Helical" evidence="1">
    <location>
        <begin position="288"/>
        <end position="309"/>
    </location>
</feature>
<keyword evidence="1" id="KW-0472">Membrane</keyword>
<evidence type="ECO:0008006" key="4">
    <source>
        <dbReference type="Google" id="ProtNLM"/>
    </source>
</evidence>
<feature type="transmembrane region" description="Helical" evidence="1">
    <location>
        <begin position="149"/>
        <end position="167"/>
    </location>
</feature>
<reference evidence="2 3" key="1">
    <citation type="submission" date="2016-06" db="EMBL/GenBank/DDBJ databases">
        <title>Complete genome sequence of a deep-branching marine Gamma Proteobacterium Woeseia oceani type strain XK5.</title>
        <authorList>
            <person name="Mu D."/>
            <person name="Du Z."/>
        </authorList>
    </citation>
    <scope>NUCLEOTIDE SEQUENCE [LARGE SCALE GENOMIC DNA]</scope>
    <source>
        <strain evidence="2 3">XK5</strain>
    </source>
</reference>
<name>A0A193LDA8_9GAMM</name>
<dbReference type="GO" id="GO:0005886">
    <property type="term" value="C:plasma membrane"/>
    <property type="evidence" value="ECO:0007669"/>
    <property type="project" value="TreeGrafter"/>
</dbReference>
<evidence type="ECO:0000313" key="2">
    <source>
        <dbReference type="EMBL" id="ANO50369.1"/>
    </source>
</evidence>
<dbReference type="PANTHER" id="PTHR38684:SF1">
    <property type="entry name" value="PROTEIN AMPE"/>
    <property type="match status" value="1"/>
</dbReference>
<sequence length="310" mass="33812">MKLIALLIGLMVERLATQLFHLRELRWLDRVIDTGCAQVERFASWPAIIPVILLAVSLMLPVVLFTYMLGDTLFGFPYLLLAVVVLFFSLGPKDIGEEVDDYCSAIESGDAEQVRTTAKALLEKDVPEDSWVRVEKVEEAVFVQANNRLFAVIFWFALLGPAGAWGYRVTDLIRRRAVFNANRAAMPGPEGDEDNDASQAVAAAATTLHSWLAFVPARLTALGYALAGSFDGALSAWRQAPEQIPASNGEQNEMLLARVGRAALALPDSDDESEEERGIRGAAAANSLVFRLLLLWAVAIAGMTLYGAMV</sequence>
<dbReference type="PANTHER" id="PTHR38684">
    <property type="entry name" value="PROTEIN AMPE"/>
    <property type="match status" value="1"/>
</dbReference>
<dbReference type="InterPro" id="IPR031347">
    <property type="entry name" value="AmpE"/>
</dbReference>
<dbReference type="KEGG" id="woc:BA177_03290"/>
<keyword evidence="1" id="KW-0812">Transmembrane</keyword>
<dbReference type="AlphaFoldDB" id="A0A193LDA8"/>
<organism evidence="2 3">
    <name type="scientific">Woeseia oceani</name>
    <dbReference type="NCBI Taxonomy" id="1548547"/>
    <lineage>
        <taxon>Bacteria</taxon>
        <taxon>Pseudomonadati</taxon>
        <taxon>Pseudomonadota</taxon>
        <taxon>Gammaproteobacteria</taxon>
        <taxon>Woeseiales</taxon>
        <taxon>Woeseiaceae</taxon>
        <taxon>Woeseia</taxon>
    </lineage>
</organism>
<dbReference type="GO" id="GO:0046677">
    <property type="term" value="P:response to antibiotic"/>
    <property type="evidence" value="ECO:0007669"/>
    <property type="project" value="TreeGrafter"/>
</dbReference>
<accession>A0A193LDA8</accession>
<feature type="transmembrane region" description="Helical" evidence="1">
    <location>
        <begin position="47"/>
        <end position="66"/>
    </location>
</feature>
<dbReference type="GO" id="GO:0009236">
    <property type="term" value="P:cobalamin biosynthetic process"/>
    <property type="evidence" value="ECO:0007669"/>
    <property type="project" value="UniProtKB-UniPathway"/>
</dbReference>
<dbReference type="RefSeq" id="WP_068612802.1">
    <property type="nucleotide sequence ID" value="NZ_CP016268.1"/>
</dbReference>
<dbReference type="Pfam" id="PF17113">
    <property type="entry name" value="AmpE"/>
    <property type="match status" value="1"/>
</dbReference>
<keyword evidence="3" id="KW-1185">Reference proteome</keyword>